<dbReference type="Pfam" id="PF00076">
    <property type="entry name" value="RRM_1"/>
    <property type="match status" value="1"/>
</dbReference>
<dbReference type="InterPro" id="IPR052462">
    <property type="entry name" value="SLIRP/GR-RBP-like"/>
</dbReference>
<dbReference type="PANTHER" id="PTHR48027">
    <property type="entry name" value="HETEROGENEOUS NUCLEAR RIBONUCLEOPROTEIN 87F-RELATED"/>
    <property type="match status" value="1"/>
</dbReference>
<dbReference type="Gene3D" id="3.30.70.330">
    <property type="match status" value="1"/>
</dbReference>
<evidence type="ECO:0000256" key="2">
    <source>
        <dbReference type="PROSITE-ProRule" id="PRU00176"/>
    </source>
</evidence>
<organism evidence="5 6">
    <name type="scientific">Tetradesmus obliquus</name>
    <name type="common">Green alga</name>
    <name type="synonym">Acutodesmus obliquus</name>
    <dbReference type="NCBI Taxonomy" id="3088"/>
    <lineage>
        <taxon>Eukaryota</taxon>
        <taxon>Viridiplantae</taxon>
        <taxon>Chlorophyta</taxon>
        <taxon>core chlorophytes</taxon>
        <taxon>Chlorophyceae</taxon>
        <taxon>CS clade</taxon>
        <taxon>Sphaeropleales</taxon>
        <taxon>Scenedesmaceae</taxon>
        <taxon>Tetradesmus</taxon>
    </lineage>
</organism>
<evidence type="ECO:0000313" key="6">
    <source>
        <dbReference type="Proteomes" id="UP000256970"/>
    </source>
</evidence>
<feature type="compositionally biased region" description="Gly residues" evidence="3">
    <location>
        <begin position="407"/>
        <end position="418"/>
    </location>
</feature>
<dbReference type="STRING" id="3088.A0A383V759"/>
<evidence type="ECO:0000259" key="4">
    <source>
        <dbReference type="PROSITE" id="PS50102"/>
    </source>
</evidence>
<dbReference type="Proteomes" id="UP000256970">
    <property type="component" value="Unassembled WGS sequence"/>
</dbReference>
<protein>
    <recommendedName>
        <fullName evidence="4">RRM domain-containing protein</fullName>
    </recommendedName>
</protein>
<dbReference type="EMBL" id="FNXT01000083">
    <property type="protein sequence ID" value="SZX60632.1"/>
    <property type="molecule type" value="Genomic_DNA"/>
</dbReference>
<evidence type="ECO:0000256" key="3">
    <source>
        <dbReference type="SAM" id="MobiDB-lite"/>
    </source>
</evidence>
<feature type="compositionally biased region" description="Low complexity" evidence="3">
    <location>
        <begin position="200"/>
        <end position="213"/>
    </location>
</feature>
<feature type="compositionally biased region" description="Low complexity" evidence="3">
    <location>
        <begin position="616"/>
        <end position="627"/>
    </location>
</feature>
<feature type="region of interest" description="Disordered" evidence="3">
    <location>
        <begin position="600"/>
        <end position="636"/>
    </location>
</feature>
<reference evidence="5 6" key="1">
    <citation type="submission" date="2016-10" db="EMBL/GenBank/DDBJ databases">
        <authorList>
            <person name="Cai Z."/>
        </authorList>
    </citation>
    <scope>NUCLEOTIDE SEQUENCE [LARGE SCALE GENOMIC DNA]</scope>
</reference>
<keyword evidence="1 2" id="KW-0694">RNA-binding</keyword>
<sequence length="920" mass="92765">MAQQGRVRRSSFEPNPAAMQFFSQDVYSNSHSGSYKQQDPLSLLLGQDMAAAAAAGMHPGNMNGLMHMNGLPPMSAGGIAEQQHYAEPLCMPPGTNGFDSLTLDAEEPGPLPCLPRPGRMAGGYGSSAALLMQQQQQLQQLQRCGYPSSGAPGPGGNRGLRPRRHSVTIGMLNEHQQQQALLAAAGGQLPQGWLAGAAGLPGSSSAVPGSGQPPRMPMLPQQSSPNKQLQELQLQAAAAQLAGMGKAGLGQAFGQAGGAAPGMLHGQQLAGGAAGLGGPGGSGNPLLGMDLPPAYALNGPRMPGNNNNSRRHSWAPMGAEGSMAYARSWLLQQQQASGSLTAQLGDAGALFINQQQQDQLGMGRMGPALLRPPRNGLDSNAAAAAAFGAAGQGMLGHDPGPPELQPGGFGGGLPGQGGLQMSVGQPSPVMPLYGSAEALAKEQLAQHLQQQLQLQELASRLSGAQQGLDPYAEPFVSQGQLLGHHAAVGLVGMDAYATALQQELQQQQQQQQSALALQLCEDVGLSPAAAAAAASMYTPLQINGVSVDTQLLVSPYADNWDVLAQGSGSLSGSAVSSGSGVSALAGMGIPGVAGPLGQLGMAGKPGKGHAGPMQVNSSSNSSSANSSGSGGTRGSHVMACTPSSVASISSAASKAGAGAAPAAAAAAAATMLASLPPLSKVCSEAPWNLKKAADEDAKVMSAQQVQVQKLAAVLERSRTLQEVHAAEDAVAEASAACAAAAAANRGGSSGAADAAVASASADAAAAALFSYRLPDSGDDTWGGSSGDAAAAAAVAAAAAAVVPGGSCISQEPSNKLFVGNIGWWVTEEDLLHWFSRFGSVVNVKIMYNSRKMHKPKDKWRSREYGFIDYASAAEAAKAIAWMDGVELPDLMKDTAGIIVQYAKPTGSGEQGQAGAAAAGS</sequence>
<accession>A0A383V759</accession>
<dbReference type="InterPro" id="IPR012677">
    <property type="entry name" value="Nucleotide-bd_a/b_plait_sf"/>
</dbReference>
<dbReference type="PROSITE" id="PS50102">
    <property type="entry name" value="RRM"/>
    <property type="match status" value="1"/>
</dbReference>
<dbReference type="SMART" id="SM00360">
    <property type="entry name" value="RRM"/>
    <property type="match status" value="1"/>
</dbReference>
<name>A0A383V759_TETOB</name>
<feature type="region of interest" description="Disordered" evidence="3">
    <location>
        <begin position="200"/>
        <end position="229"/>
    </location>
</feature>
<evidence type="ECO:0000313" key="5">
    <source>
        <dbReference type="EMBL" id="SZX60632.1"/>
    </source>
</evidence>
<feature type="domain" description="RRM" evidence="4">
    <location>
        <begin position="814"/>
        <end position="904"/>
    </location>
</feature>
<evidence type="ECO:0000256" key="1">
    <source>
        <dbReference type="ARBA" id="ARBA00022884"/>
    </source>
</evidence>
<feature type="region of interest" description="Disordered" evidence="3">
    <location>
        <begin position="393"/>
        <end position="424"/>
    </location>
</feature>
<dbReference type="InterPro" id="IPR035979">
    <property type="entry name" value="RBD_domain_sf"/>
</dbReference>
<gene>
    <name evidence="5" type="ORF">BQ4739_LOCUS1162</name>
</gene>
<dbReference type="InterPro" id="IPR000504">
    <property type="entry name" value="RRM_dom"/>
</dbReference>
<dbReference type="SUPFAM" id="SSF54928">
    <property type="entry name" value="RNA-binding domain, RBD"/>
    <property type="match status" value="1"/>
</dbReference>
<dbReference type="AlphaFoldDB" id="A0A383V759"/>
<proteinExistence type="predicted"/>
<keyword evidence="6" id="KW-1185">Reference proteome</keyword>
<dbReference type="GO" id="GO:0003723">
    <property type="term" value="F:RNA binding"/>
    <property type="evidence" value="ECO:0007669"/>
    <property type="project" value="UniProtKB-UniRule"/>
</dbReference>